<keyword evidence="2 6" id="KW-0500">Molybdenum</keyword>
<sequence>MFLVVGCPWILAGEIKVAVASNFTAPMKEIAAAFERSSGHRVTLSFGSSGKFFAQIKHGAPFQVFFSADRAKPEALEKAGLVVPESRFTYAVGALALWSVRPGYVDDDSARLKKGDFRKLALANPKLAPYGMAAVEVLQNLKLKEATQAKWVYGENISQTYQFVGSGNAELGFVAVSQIMDKGRIAKGFAWIVPGELHDPIRQDAVLLKRGAHSDAARALLHFVRGEKAAQILQSYGYKTLADVN</sequence>
<dbReference type="InterPro" id="IPR050682">
    <property type="entry name" value="ModA/WtpA"/>
</dbReference>
<comment type="subunit">
    <text evidence="5">The complex is composed of two ATP-binding proteins (ModC), two transmembrane proteins (ModB) and a solute-binding protein (ModA).</text>
</comment>
<comment type="similarity">
    <text evidence="1">Belongs to the bacterial solute-binding protein ModA family.</text>
</comment>
<dbReference type="Gene3D" id="3.40.190.10">
    <property type="entry name" value="Periplasmic binding protein-like II"/>
    <property type="match status" value="2"/>
</dbReference>
<evidence type="ECO:0000256" key="2">
    <source>
        <dbReference type="ARBA" id="ARBA00022505"/>
    </source>
</evidence>
<feature type="binding site" evidence="6">
    <location>
        <position position="157"/>
    </location>
    <ligand>
        <name>molybdate</name>
        <dbReference type="ChEBI" id="CHEBI:36264"/>
    </ligand>
</feature>
<evidence type="ECO:0000256" key="3">
    <source>
        <dbReference type="ARBA" id="ARBA00022723"/>
    </source>
</evidence>
<protein>
    <submittedName>
        <fullName evidence="7">Molybdate ABC transporter substrate-binding protein</fullName>
    </submittedName>
</protein>
<dbReference type="FunFam" id="3.40.190.10:FF:000035">
    <property type="entry name" value="Molybdate ABC transporter substrate-binding protein"/>
    <property type="match status" value="1"/>
</dbReference>
<evidence type="ECO:0000256" key="4">
    <source>
        <dbReference type="ARBA" id="ARBA00022729"/>
    </source>
</evidence>
<proteinExistence type="inferred from homology"/>
<dbReference type="PANTHER" id="PTHR30632:SF14">
    <property type="entry name" value="TUNGSTATE_MOLYBDATE_CHROMATE-BINDING PROTEIN MODA"/>
    <property type="match status" value="1"/>
</dbReference>
<keyword evidence="3 6" id="KW-0479">Metal-binding</keyword>
<gene>
    <name evidence="7" type="primary">modA</name>
    <name evidence="7" type="ORF">J3U87_15525</name>
</gene>
<dbReference type="GO" id="GO:0015689">
    <property type="term" value="P:molybdate ion transport"/>
    <property type="evidence" value="ECO:0007669"/>
    <property type="project" value="InterPro"/>
</dbReference>
<dbReference type="KEGG" id="scor:J3U87_15525"/>
<keyword evidence="8" id="KW-1185">Reference proteome</keyword>
<dbReference type="GO" id="GO:0046872">
    <property type="term" value="F:metal ion binding"/>
    <property type="evidence" value="ECO:0007669"/>
    <property type="project" value="UniProtKB-KW"/>
</dbReference>
<dbReference type="InterPro" id="IPR005950">
    <property type="entry name" value="ModA"/>
</dbReference>
<dbReference type="CDD" id="cd13539">
    <property type="entry name" value="PBP2_AvModA"/>
    <property type="match status" value="1"/>
</dbReference>
<evidence type="ECO:0000256" key="5">
    <source>
        <dbReference type="ARBA" id="ARBA00062515"/>
    </source>
</evidence>
<name>A0A8A4TXC9_SULCO</name>
<organism evidence="7 8">
    <name type="scientific">Sulfidibacter corallicola</name>
    <dbReference type="NCBI Taxonomy" id="2818388"/>
    <lineage>
        <taxon>Bacteria</taxon>
        <taxon>Pseudomonadati</taxon>
        <taxon>Acidobacteriota</taxon>
        <taxon>Holophagae</taxon>
        <taxon>Acanthopleuribacterales</taxon>
        <taxon>Acanthopleuribacteraceae</taxon>
        <taxon>Sulfidibacter</taxon>
    </lineage>
</organism>
<evidence type="ECO:0000313" key="7">
    <source>
        <dbReference type="EMBL" id="QTD53858.1"/>
    </source>
</evidence>
<dbReference type="PIRSF" id="PIRSF004846">
    <property type="entry name" value="ModA"/>
    <property type="match status" value="1"/>
</dbReference>
<dbReference type="AlphaFoldDB" id="A0A8A4TXC9"/>
<evidence type="ECO:0000256" key="6">
    <source>
        <dbReference type="PIRSR" id="PIRSR004846-1"/>
    </source>
</evidence>
<evidence type="ECO:0000313" key="8">
    <source>
        <dbReference type="Proteomes" id="UP000663929"/>
    </source>
</evidence>
<dbReference type="Pfam" id="PF13531">
    <property type="entry name" value="SBP_bac_11"/>
    <property type="match status" value="1"/>
</dbReference>
<dbReference type="GO" id="GO:1901359">
    <property type="term" value="F:tungstate binding"/>
    <property type="evidence" value="ECO:0007669"/>
    <property type="project" value="UniProtKB-ARBA"/>
</dbReference>
<reference evidence="7" key="1">
    <citation type="submission" date="2021-03" db="EMBL/GenBank/DDBJ databases">
        <title>Acanthopleuribacteraceae sp. M133.</title>
        <authorList>
            <person name="Wang G."/>
        </authorList>
    </citation>
    <scope>NUCLEOTIDE SEQUENCE</scope>
    <source>
        <strain evidence="7">M133</strain>
    </source>
</reference>
<dbReference type="GO" id="GO:0030973">
    <property type="term" value="F:molybdate ion binding"/>
    <property type="evidence" value="ECO:0007669"/>
    <property type="project" value="InterPro"/>
</dbReference>
<dbReference type="SUPFAM" id="SSF53850">
    <property type="entry name" value="Periplasmic binding protein-like II"/>
    <property type="match status" value="1"/>
</dbReference>
<accession>A0A8A4TXC9</accession>
<dbReference type="InterPro" id="IPR044084">
    <property type="entry name" value="AvModA-like_subst-bd"/>
</dbReference>
<keyword evidence="4" id="KW-0732">Signal</keyword>
<feature type="binding site" evidence="6">
    <location>
        <position position="49"/>
    </location>
    <ligand>
        <name>molybdate</name>
        <dbReference type="ChEBI" id="CHEBI:36264"/>
    </ligand>
</feature>
<dbReference type="Proteomes" id="UP000663929">
    <property type="component" value="Chromosome"/>
</dbReference>
<evidence type="ECO:0000256" key="1">
    <source>
        <dbReference type="ARBA" id="ARBA00009175"/>
    </source>
</evidence>
<dbReference type="EMBL" id="CP071793">
    <property type="protein sequence ID" value="QTD53858.1"/>
    <property type="molecule type" value="Genomic_DNA"/>
</dbReference>
<dbReference type="NCBIfam" id="TIGR01256">
    <property type="entry name" value="modA"/>
    <property type="match status" value="1"/>
</dbReference>
<dbReference type="PANTHER" id="PTHR30632">
    <property type="entry name" value="MOLYBDATE-BINDING PERIPLASMIC PROTEIN"/>
    <property type="match status" value="1"/>
</dbReference>